<keyword evidence="2" id="KW-1185">Reference proteome</keyword>
<evidence type="ECO:0000313" key="2">
    <source>
        <dbReference type="Proteomes" id="UP000499080"/>
    </source>
</evidence>
<evidence type="ECO:0000313" key="1">
    <source>
        <dbReference type="EMBL" id="GBN92642.1"/>
    </source>
</evidence>
<reference evidence="1 2" key="1">
    <citation type="journal article" date="2019" name="Sci. Rep.">
        <title>Orb-weaving spider Araneus ventricosus genome elucidates the spidroin gene catalogue.</title>
        <authorList>
            <person name="Kono N."/>
            <person name="Nakamura H."/>
            <person name="Ohtoshi R."/>
            <person name="Moran D.A.P."/>
            <person name="Shinohara A."/>
            <person name="Yoshida Y."/>
            <person name="Fujiwara M."/>
            <person name="Mori M."/>
            <person name="Tomita M."/>
            <person name="Arakawa K."/>
        </authorList>
    </citation>
    <scope>NUCLEOTIDE SEQUENCE [LARGE SCALE GENOMIC DNA]</scope>
</reference>
<protein>
    <submittedName>
        <fullName evidence="1">Uncharacterized protein</fullName>
    </submittedName>
</protein>
<accession>A0A4Y2SWC5</accession>
<proteinExistence type="predicted"/>
<dbReference type="EMBL" id="BGPR01024508">
    <property type="protein sequence ID" value="GBN92642.1"/>
    <property type="molecule type" value="Genomic_DNA"/>
</dbReference>
<dbReference type="Proteomes" id="UP000499080">
    <property type="component" value="Unassembled WGS sequence"/>
</dbReference>
<sequence>MDDYNVHDVRVQDTVVKILSVIMTRGFPRRKRVIHEPFTTRKTDHSTVKLIINGETGRTRHGVESKAGYLNCPNLLQATSFGLLGQKSRNMV</sequence>
<dbReference type="AlphaFoldDB" id="A0A4Y2SWC5"/>
<gene>
    <name evidence="1" type="ORF">AVEN_206486_1</name>
</gene>
<comment type="caution">
    <text evidence="1">The sequence shown here is derived from an EMBL/GenBank/DDBJ whole genome shotgun (WGS) entry which is preliminary data.</text>
</comment>
<organism evidence="1 2">
    <name type="scientific">Araneus ventricosus</name>
    <name type="common">Orbweaver spider</name>
    <name type="synonym">Epeira ventricosa</name>
    <dbReference type="NCBI Taxonomy" id="182803"/>
    <lineage>
        <taxon>Eukaryota</taxon>
        <taxon>Metazoa</taxon>
        <taxon>Ecdysozoa</taxon>
        <taxon>Arthropoda</taxon>
        <taxon>Chelicerata</taxon>
        <taxon>Arachnida</taxon>
        <taxon>Araneae</taxon>
        <taxon>Araneomorphae</taxon>
        <taxon>Entelegynae</taxon>
        <taxon>Araneoidea</taxon>
        <taxon>Araneidae</taxon>
        <taxon>Araneus</taxon>
    </lineage>
</organism>
<name>A0A4Y2SWC5_ARAVE</name>